<gene>
    <name evidence="4" type="ORF">ABIC55_001999</name>
</gene>
<dbReference type="InterPro" id="IPR050491">
    <property type="entry name" value="AmpC-like"/>
</dbReference>
<dbReference type="InterPro" id="IPR001466">
    <property type="entry name" value="Beta-lactam-related"/>
</dbReference>
<name>A0ABV2K7T0_SPOPS</name>
<dbReference type="Proteomes" id="UP001549104">
    <property type="component" value="Unassembled WGS sequence"/>
</dbReference>
<dbReference type="Gene3D" id="3.40.710.10">
    <property type="entry name" value="DD-peptidase/beta-lactamase superfamily"/>
    <property type="match status" value="1"/>
</dbReference>
<sequence>MNIKITEQIAKIQSSNHFSGTVFVKDGERILADVSYGYANRSEQLKNQTTSRYGIASGCKLFTSIAICQLVEEGKLSFDTTIGECLDLDFPYLDEKITIHHLLTHTTGMPDYFAEEVMDDFEELWVKNPMYHLRRLSDFLPLFQNKHMKSPKVGRFHYNNAGYILLGLIVEQVSGLVFTDYVEERIFKEVGMLESGYFAFDALPQGTALGYIDNSDGTWKTNIYSLPVKGGSDGGAYVTAKDMVRLWEALMNHRLLNEVLTNQLLTAHTQVDEDSFYGYGIWIKKNEKGVFKYHVMGYDPGVSFHSAYFPNSSQIVVVCSNKSTGASDIMNGIEEELTRFQAFK</sequence>
<evidence type="ECO:0000256" key="1">
    <source>
        <dbReference type="ARBA" id="ARBA00004370"/>
    </source>
</evidence>
<proteinExistence type="predicted"/>
<keyword evidence="2" id="KW-0472">Membrane</keyword>
<dbReference type="EMBL" id="JBEPME010000002">
    <property type="protein sequence ID" value="MET3656912.1"/>
    <property type="molecule type" value="Genomic_DNA"/>
</dbReference>
<dbReference type="SUPFAM" id="SSF56601">
    <property type="entry name" value="beta-lactamase/transpeptidase-like"/>
    <property type="match status" value="1"/>
</dbReference>
<dbReference type="Pfam" id="PF00144">
    <property type="entry name" value="Beta-lactamase"/>
    <property type="match status" value="1"/>
</dbReference>
<feature type="domain" description="Beta-lactamase-related" evidence="3">
    <location>
        <begin position="21"/>
        <end position="325"/>
    </location>
</feature>
<comment type="subcellular location">
    <subcellularLocation>
        <location evidence="1">Membrane</location>
    </subcellularLocation>
</comment>
<evidence type="ECO:0000259" key="3">
    <source>
        <dbReference type="Pfam" id="PF00144"/>
    </source>
</evidence>
<dbReference type="RefSeq" id="WP_354313009.1">
    <property type="nucleotide sequence ID" value="NZ_CP185279.1"/>
</dbReference>
<organism evidence="4 5">
    <name type="scientific">Sporosarcina psychrophila</name>
    <name type="common">Bacillus psychrophilus</name>
    <dbReference type="NCBI Taxonomy" id="1476"/>
    <lineage>
        <taxon>Bacteria</taxon>
        <taxon>Bacillati</taxon>
        <taxon>Bacillota</taxon>
        <taxon>Bacilli</taxon>
        <taxon>Bacillales</taxon>
        <taxon>Caryophanaceae</taxon>
        <taxon>Sporosarcina</taxon>
    </lineage>
</organism>
<keyword evidence="5" id="KW-1185">Reference proteome</keyword>
<protein>
    <submittedName>
        <fullName evidence="4">CubicO group peptidase (Beta-lactamase class C family)</fullName>
    </submittedName>
</protein>
<dbReference type="PANTHER" id="PTHR46825">
    <property type="entry name" value="D-ALANYL-D-ALANINE-CARBOXYPEPTIDASE/ENDOPEPTIDASE AMPH"/>
    <property type="match status" value="1"/>
</dbReference>
<evidence type="ECO:0000313" key="4">
    <source>
        <dbReference type="EMBL" id="MET3656912.1"/>
    </source>
</evidence>
<comment type="caution">
    <text evidence="4">The sequence shown here is derived from an EMBL/GenBank/DDBJ whole genome shotgun (WGS) entry which is preliminary data.</text>
</comment>
<reference evidence="4 5" key="1">
    <citation type="submission" date="2024-06" db="EMBL/GenBank/DDBJ databases">
        <title>Sorghum-associated microbial communities from plants grown in Nebraska, USA.</title>
        <authorList>
            <person name="Schachtman D."/>
        </authorList>
    </citation>
    <scope>NUCLEOTIDE SEQUENCE [LARGE SCALE GENOMIC DNA]</scope>
    <source>
        <strain evidence="4 5">1288</strain>
    </source>
</reference>
<dbReference type="PANTHER" id="PTHR46825:SF11">
    <property type="entry name" value="PENICILLIN-BINDING PROTEIN 4"/>
    <property type="match status" value="1"/>
</dbReference>
<accession>A0ABV2K7T0</accession>
<evidence type="ECO:0000256" key="2">
    <source>
        <dbReference type="ARBA" id="ARBA00023136"/>
    </source>
</evidence>
<dbReference type="InterPro" id="IPR012338">
    <property type="entry name" value="Beta-lactam/transpept-like"/>
</dbReference>
<evidence type="ECO:0000313" key="5">
    <source>
        <dbReference type="Proteomes" id="UP001549104"/>
    </source>
</evidence>